<reference evidence="2" key="1">
    <citation type="submission" date="2016-06" db="EMBL/GenBank/DDBJ databases">
        <title>Parallel loss of symbiosis genes in relatives of nitrogen-fixing non-legume Parasponia.</title>
        <authorList>
            <person name="Van Velzen R."/>
            <person name="Holmer R."/>
            <person name="Bu F."/>
            <person name="Rutten L."/>
            <person name="Van Zeijl A."/>
            <person name="Liu W."/>
            <person name="Santuari L."/>
            <person name="Cao Q."/>
            <person name="Sharma T."/>
            <person name="Shen D."/>
            <person name="Roswanjaya Y."/>
            <person name="Wardhani T."/>
            <person name="Kalhor M.S."/>
            <person name="Jansen J."/>
            <person name="Van den Hoogen J."/>
            <person name="Gungor B."/>
            <person name="Hartog M."/>
            <person name="Hontelez J."/>
            <person name="Verver J."/>
            <person name="Yang W.-C."/>
            <person name="Schijlen E."/>
            <person name="Repin R."/>
            <person name="Schilthuizen M."/>
            <person name="Schranz E."/>
            <person name="Heidstra R."/>
            <person name="Miyata K."/>
            <person name="Fedorova E."/>
            <person name="Kohlen W."/>
            <person name="Bisseling T."/>
            <person name="Smit S."/>
            <person name="Geurts R."/>
        </authorList>
    </citation>
    <scope>NUCLEOTIDE SEQUENCE [LARGE SCALE GENOMIC DNA]</scope>
    <source>
        <strain evidence="2">cv. RG33-2</strain>
    </source>
</reference>
<keyword evidence="2" id="KW-1185">Reference proteome</keyword>
<evidence type="ECO:0000313" key="1">
    <source>
        <dbReference type="EMBL" id="POO02871.1"/>
    </source>
</evidence>
<dbReference type="EMBL" id="JXTC01000003">
    <property type="protein sequence ID" value="POO02871.1"/>
    <property type="molecule type" value="Genomic_DNA"/>
</dbReference>
<name>A0A2P5FYJ5_TREOI</name>
<sequence length="67" mass="7651">MEKEEKGSDKQPPWGVNDVVSALCVFVLELERGRVERNNGSQQKEEEEVSKGFSFYSLENSLDLCVR</sequence>
<organism evidence="1 2">
    <name type="scientific">Trema orientale</name>
    <name type="common">Charcoal tree</name>
    <name type="synonym">Celtis orientalis</name>
    <dbReference type="NCBI Taxonomy" id="63057"/>
    <lineage>
        <taxon>Eukaryota</taxon>
        <taxon>Viridiplantae</taxon>
        <taxon>Streptophyta</taxon>
        <taxon>Embryophyta</taxon>
        <taxon>Tracheophyta</taxon>
        <taxon>Spermatophyta</taxon>
        <taxon>Magnoliopsida</taxon>
        <taxon>eudicotyledons</taxon>
        <taxon>Gunneridae</taxon>
        <taxon>Pentapetalae</taxon>
        <taxon>rosids</taxon>
        <taxon>fabids</taxon>
        <taxon>Rosales</taxon>
        <taxon>Cannabaceae</taxon>
        <taxon>Trema</taxon>
    </lineage>
</organism>
<dbReference type="InParanoid" id="A0A2P5FYJ5"/>
<protein>
    <submittedName>
        <fullName evidence="1">Uncharacterized protein</fullName>
    </submittedName>
</protein>
<accession>A0A2P5FYJ5</accession>
<evidence type="ECO:0000313" key="2">
    <source>
        <dbReference type="Proteomes" id="UP000237000"/>
    </source>
</evidence>
<proteinExistence type="predicted"/>
<dbReference type="Proteomes" id="UP000237000">
    <property type="component" value="Unassembled WGS sequence"/>
</dbReference>
<dbReference type="OrthoDB" id="10274352at2759"/>
<comment type="caution">
    <text evidence="1">The sequence shown here is derived from an EMBL/GenBank/DDBJ whole genome shotgun (WGS) entry which is preliminary data.</text>
</comment>
<gene>
    <name evidence="1" type="ORF">TorRG33x02_009320</name>
</gene>
<dbReference type="AlphaFoldDB" id="A0A2P5FYJ5"/>